<dbReference type="Gene3D" id="1.10.10.2830">
    <property type="match status" value="1"/>
</dbReference>
<dbReference type="GO" id="GO:0007059">
    <property type="term" value="P:chromosome segregation"/>
    <property type="evidence" value="ECO:0007669"/>
    <property type="project" value="TreeGrafter"/>
</dbReference>
<organism evidence="2 3">
    <name type="scientific">Sphingomonas xinjiangensis</name>
    <dbReference type="NCBI Taxonomy" id="643568"/>
    <lineage>
        <taxon>Bacteria</taxon>
        <taxon>Pseudomonadati</taxon>
        <taxon>Pseudomonadota</taxon>
        <taxon>Alphaproteobacteria</taxon>
        <taxon>Sphingomonadales</taxon>
        <taxon>Sphingomonadaceae</taxon>
        <taxon>Sphingomonas</taxon>
    </lineage>
</organism>
<evidence type="ECO:0000313" key="2">
    <source>
        <dbReference type="EMBL" id="MBB5712119.1"/>
    </source>
</evidence>
<feature type="domain" description="ParB-like N-terminal" evidence="1">
    <location>
        <begin position="7"/>
        <end position="101"/>
    </location>
</feature>
<dbReference type="PANTHER" id="PTHR33375">
    <property type="entry name" value="CHROMOSOME-PARTITIONING PROTEIN PARB-RELATED"/>
    <property type="match status" value="1"/>
</dbReference>
<dbReference type="SMART" id="SM00470">
    <property type="entry name" value="ParB"/>
    <property type="match status" value="1"/>
</dbReference>
<dbReference type="Pfam" id="PF02195">
    <property type="entry name" value="ParB_N"/>
    <property type="match status" value="1"/>
</dbReference>
<dbReference type="Gene3D" id="3.90.1530.30">
    <property type="match status" value="1"/>
</dbReference>
<accession>A0A840YJ20</accession>
<dbReference type="Proteomes" id="UP000527143">
    <property type="component" value="Unassembled WGS sequence"/>
</dbReference>
<dbReference type="PANTHER" id="PTHR33375:SF7">
    <property type="entry name" value="CHROMOSOME 2-PARTITIONING PROTEIN PARB-RELATED"/>
    <property type="match status" value="1"/>
</dbReference>
<proteinExistence type="predicted"/>
<dbReference type="CDD" id="cd16406">
    <property type="entry name" value="ParB_N_like"/>
    <property type="match status" value="1"/>
</dbReference>
<dbReference type="RefSeq" id="WP_343056977.1">
    <property type="nucleotide sequence ID" value="NZ_JACIJF010000013.1"/>
</dbReference>
<dbReference type="AlphaFoldDB" id="A0A840YJ20"/>
<dbReference type="SUPFAM" id="SSF110849">
    <property type="entry name" value="ParB/Sulfiredoxin"/>
    <property type="match status" value="1"/>
</dbReference>
<dbReference type="SUPFAM" id="SSF109709">
    <property type="entry name" value="KorB DNA-binding domain-like"/>
    <property type="match status" value="1"/>
</dbReference>
<sequence length="182" mass="19807">MTKPMIQTVKLAKLALSEINVRTPGNDLLEQLSADIDSRGVIQNLIVTPVKKPRGTFAVIAGSRRHRALMLLDEQGKIAAAEYDVPVMVIEADEAALSETSLAENFQHLAMSPADECRAFQHFIGQDGDIDGVAKRFGLTRKFVKGLRLASLAEPIFQALAAGEITLTSLRHMRLPQAMTAS</sequence>
<keyword evidence="3" id="KW-1185">Reference proteome</keyword>
<dbReference type="GO" id="GO:0005694">
    <property type="term" value="C:chromosome"/>
    <property type="evidence" value="ECO:0007669"/>
    <property type="project" value="TreeGrafter"/>
</dbReference>
<evidence type="ECO:0000259" key="1">
    <source>
        <dbReference type="SMART" id="SM00470"/>
    </source>
</evidence>
<protein>
    <submittedName>
        <fullName evidence="2">ParB/RepB/Spo0J family partition protein</fullName>
    </submittedName>
</protein>
<comment type="caution">
    <text evidence="2">The sequence shown here is derived from an EMBL/GenBank/DDBJ whole genome shotgun (WGS) entry which is preliminary data.</text>
</comment>
<dbReference type="EMBL" id="JACIJF010000013">
    <property type="protein sequence ID" value="MBB5712119.1"/>
    <property type="molecule type" value="Genomic_DNA"/>
</dbReference>
<evidence type="ECO:0000313" key="3">
    <source>
        <dbReference type="Proteomes" id="UP000527143"/>
    </source>
</evidence>
<reference evidence="2 3" key="1">
    <citation type="submission" date="2020-08" db="EMBL/GenBank/DDBJ databases">
        <title>Genomic Encyclopedia of Type Strains, Phase IV (KMG-IV): sequencing the most valuable type-strain genomes for metagenomic binning, comparative biology and taxonomic classification.</title>
        <authorList>
            <person name="Goeker M."/>
        </authorList>
    </citation>
    <scope>NUCLEOTIDE SEQUENCE [LARGE SCALE GENOMIC DNA]</scope>
    <source>
        <strain evidence="2 3">DSM 26736</strain>
    </source>
</reference>
<dbReference type="InterPro" id="IPR036086">
    <property type="entry name" value="ParB/Sulfiredoxin_sf"/>
</dbReference>
<dbReference type="InterPro" id="IPR003115">
    <property type="entry name" value="ParB_N"/>
</dbReference>
<name>A0A840YJ20_9SPHN</name>
<dbReference type="InterPro" id="IPR050336">
    <property type="entry name" value="Chromosome_partition/occlusion"/>
</dbReference>
<gene>
    <name evidence="2" type="ORF">FHT02_003376</name>
</gene>